<dbReference type="AlphaFoldDB" id="A0A4Y9L8J4"/>
<dbReference type="InterPro" id="IPR006076">
    <property type="entry name" value="FAD-dep_OxRdtase"/>
</dbReference>
<dbReference type="OrthoDB" id="9806257at2"/>
<evidence type="ECO:0000256" key="5">
    <source>
        <dbReference type="SAM" id="SignalP"/>
    </source>
</evidence>
<evidence type="ECO:0000313" key="7">
    <source>
        <dbReference type="EMBL" id="TFV38303.1"/>
    </source>
</evidence>
<feature type="chain" id="PRO_5021413785" evidence="5">
    <location>
        <begin position="21"/>
        <end position="379"/>
    </location>
</feature>
<dbReference type="Pfam" id="PF01266">
    <property type="entry name" value="DAO"/>
    <property type="match status" value="1"/>
</dbReference>
<accession>A0A4Y9L8J4</accession>
<sequence>MRKCEVAVLGLGLMGGAALNALLDAGVDALGFDPVGPGSDRGSSHGSCRIFRRFNFENPNYTSLSDEAHAGWIRLQSESGQTVLTETPVLEAGRSGSAMVASSRAAAIAKGRADPMLTAAQANKEFPAFTLPDDWDVVVQDGGAILRTGVVMKLMRARAGNRVIAERASFTPHHNGVSIRTATQEFFAERAILALGPWLGRALPRLGALLNVTRQAVGWFDPARPDTVALGRFPIFILDRGPNDMVYGFPDFEQHGVKAAPHNHGRVVDPDDWGPNATDAELRPIGEALAALVPGAAGPIIDRDVCLYTNTAPADRLPDAGEEFIIDRWPDSRLIVCSACSGHGAKFAPAIGQRLARLATDPSYEAESFFQLSRYSQFA</sequence>
<keyword evidence="2" id="KW-0285">Flavoprotein</keyword>
<dbReference type="PANTHER" id="PTHR10961:SF7">
    <property type="entry name" value="FAD DEPENDENT OXIDOREDUCTASE DOMAIN-CONTAINING PROTEIN"/>
    <property type="match status" value="1"/>
</dbReference>
<reference evidence="7 8" key="1">
    <citation type="submission" date="2019-03" db="EMBL/GenBank/DDBJ databases">
        <title>Bradyrhizobium strains diversity isolated from Chamaecrista fasciculata.</title>
        <authorList>
            <person name="Urquiaga M.C.O."/>
            <person name="Hungria M."/>
            <person name="Delamuta J.R.M."/>
        </authorList>
    </citation>
    <scope>NUCLEOTIDE SEQUENCE [LARGE SCALE GENOMIC DNA]</scope>
    <source>
        <strain evidence="7 8">CNPSo 3424</strain>
    </source>
</reference>
<evidence type="ECO:0000256" key="4">
    <source>
        <dbReference type="ARBA" id="ARBA00023002"/>
    </source>
</evidence>
<feature type="domain" description="FAD dependent oxidoreductase" evidence="6">
    <location>
        <begin position="6"/>
        <end position="358"/>
    </location>
</feature>
<organism evidence="7 8">
    <name type="scientific">Bradyrhizobium frederickii</name>
    <dbReference type="NCBI Taxonomy" id="2560054"/>
    <lineage>
        <taxon>Bacteria</taxon>
        <taxon>Pseudomonadati</taxon>
        <taxon>Pseudomonadota</taxon>
        <taxon>Alphaproteobacteria</taxon>
        <taxon>Hyphomicrobiales</taxon>
        <taxon>Nitrobacteraceae</taxon>
        <taxon>Bradyrhizobium</taxon>
    </lineage>
</organism>
<keyword evidence="5" id="KW-0732">Signal</keyword>
<feature type="signal peptide" evidence="5">
    <location>
        <begin position="1"/>
        <end position="20"/>
    </location>
</feature>
<protein>
    <submittedName>
        <fullName evidence="7">FAD-dependent oxidoreductase</fullName>
    </submittedName>
</protein>
<comment type="caution">
    <text evidence="7">The sequence shown here is derived from an EMBL/GenBank/DDBJ whole genome shotgun (WGS) entry which is preliminary data.</text>
</comment>
<dbReference type="GO" id="GO:0008115">
    <property type="term" value="F:sarcosine oxidase activity"/>
    <property type="evidence" value="ECO:0007669"/>
    <property type="project" value="TreeGrafter"/>
</dbReference>
<keyword evidence="8" id="KW-1185">Reference proteome</keyword>
<dbReference type="EMBL" id="SPQU01000007">
    <property type="protein sequence ID" value="TFV38303.1"/>
    <property type="molecule type" value="Genomic_DNA"/>
</dbReference>
<dbReference type="SUPFAM" id="SSF54373">
    <property type="entry name" value="FAD-linked reductases, C-terminal domain"/>
    <property type="match status" value="1"/>
</dbReference>
<dbReference type="Proteomes" id="UP000298225">
    <property type="component" value="Unassembled WGS sequence"/>
</dbReference>
<evidence type="ECO:0000256" key="1">
    <source>
        <dbReference type="ARBA" id="ARBA00001974"/>
    </source>
</evidence>
<name>A0A4Y9L8J4_9BRAD</name>
<dbReference type="GO" id="GO:0050660">
    <property type="term" value="F:flavin adenine dinucleotide binding"/>
    <property type="evidence" value="ECO:0007669"/>
    <property type="project" value="InterPro"/>
</dbReference>
<dbReference type="InterPro" id="IPR045170">
    <property type="entry name" value="MTOX"/>
</dbReference>
<dbReference type="PANTHER" id="PTHR10961">
    <property type="entry name" value="PEROXISOMAL SARCOSINE OXIDASE"/>
    <property type="match status" value="1"/>
</dbReference>
<evidence type="ECO:0000259" key="6">
    <source>
        <dbReference type="Pfam" id="PF01266"/>
    </source>
</evidence>
<keyword evidence="4" id="KW-0560">Oxidoreductase</keyword>
<evidence type="ECO:0000256" key="2">
    <source>
        <dbReference type="ARBA" id="ARBA00022630"/>
    </source>
</evidence>
<evidence type="ECO:0000256" key="3">
    <source>
        <dbReference type="ARBA" id="ARBA00022827"/>
    </source>
</evidence>
<dbReference type="SUPFAM" id="SSF51905">
    <property type="entry name" value="FAD/NAD(P)-binding domain"/>
    <property type="match status" value="1"/>
</dbReference>
<dbReference type="Gene3D" id="3.50.50.60">
    <property type="entry name" value="FAD/NAD(P)-binding domain"/>
    <property type="match status" value="1"/>
</dbReference>
<dbReference type="Gene3D" id="3.30.9.10">
    <property type="entry name" value="D-Amino Acid Oxidase, subunit A, domain 2"/>
    <property type="match status" value="1"/>
</dbReference>
<comment type="cofactor">
    <cofactor evidence="1">
        <name>FAD</name>
        <dbReference type="ChEBI" id="CHEBI:57692"/>
    </cofactor>
</comment>
<keyword evidence="3" id="KW-0274">FAD</keyword>
<dbReference type="RefSeq" id="WP_135169829.1">
    <property type="nucleotide sequence ID" value="NZ_SPQU01000007.1"/>
</dbReference>
<evidence type="ECO:0000313" key="8">
    <source>
        <dbReference type="Proteomes" id="UP000298225"/>
    </source>
</evidence>
<proteinExistence type="predicted"/>
<gene>
    <name evidence="7" type="ORF">E4K66_18180</name>
</gene>
<dbReference type="InterPro" id="IPR036188">
    <property type="entry name" value="FAD/NAD-bd_sf"/>
</dbReference>